<dbReference type="Pfam" id="PF14316">
    <property type="entry name" value="DUF4381"/>
    <property type="match status" value="1"/>
</dbReference>
<keyword evidence="3" id="KW-1185">Reference proteome</keyword>
<proteinExistence type="predicted"/>
<feature type="transmembrane region" description="Helical" evidence="1">
    <location>
        <begin position="28"/>
        <end position="48"/>
    </location>
</feature>
<organism evidence="2 3">
    <name type="scientific">Thiothrix unzii</name>
    <dbReference type="NCBI Taxonomy" id="111769"/>
    <lineage>
        <taxon>Bacteria</taxon>
        <taxon>Pseudomonadati</taxon>
        <taxon>Pseudomonadota</taxon>
        <taxon>Gammaproteobacteria</taxon>
        <taxon>Thiotrichales</taxon>
        <taxon>Thiotrichaceae</taxon>
        <taxon>Thiothrix</taxon>
    </lineage>
</organism>
<dbReference type="KEGG" id="tun:J9260_09130"/>
<sequence length="120" mass="13385">MHHPARASGLMPPSLHDLELPPEPLPVMVWWLAAFALVLLLAGVFWYWRKRQHPVARALRQLERLPDSPPNPAKLASILREAGLTSPAALDHARFAPIPCTSETFATLKREACALLEQAR</sequence>
<name>A0A975F6I5_9GAMM</name>
<dbReference type="RefSeq" id="WP_210217493.1">
    <property type="nucleotide sequence ID" value="NZ_CP072793.1"/>
</dbReference>
<keyword evidence="1" id="KW-1133">Transmembrane helix</keyword>
<dbReference type="Proteomes" id="UP000672009">
    <property type="component" value="Chromosome"/>
</dbReference>
<protein>
    <submittedName>
        <fullName evidence="2">DUF4381 family protein</fullName>
    </submittedName>
</protein>
<dbReference type="AlphaFoldDB" id="A0A975F6I5"/>
<keyword evidence="1" id="KW-0472">Membrane</keyword>
<keyword evidence="1" id="KW-0812">Transmembrane</keyword>
<dbReference type="EMBL" id="CP072793">
    <property type="protein sequence ID" value="QTR51923.1"/>
    <property type="molecule type" value="Genomic_DNA"/>
</dbReference>
<evidence type="ECO:0000313" key="2">
    <source>
        <dbReference type="EMBL" id="QTR51923.1"/>
    </source>
</evidence>
<accession>A0A975F6I5</accession>
<dbReference type="InterPro" id="IPR025489">
    <property type="entry name" value="DUF4381"/>
</dbReference>
<evidence type="ECO:0000313" key="3">
    <source>
        <dbReference type="Proteomes" id="UP000672009"/>
    </source>
</evidence>
<reference evidence="2" key="1">
    <citation type="submission" date="2021-04" db="EMBL/GenBank/DDBJ databases">
        <title>Genomics, taxonomy and metabolism of representatives of sulfur bacteria of the genus Thiothrix: Thiothrix fructosivorans QT, Thiothrix unzii A1T and three new species, Thiothrix subterranea sp. nov., Thiothrix litoralis sp. nov. and 'Candidatus Thiothrix anitrata' sp. nov.</title>
        <authorList>
            <person name="Ravin N.V."/>
            <person name="Smolyakov D."/>
            <person name="Rudenko T.S."/>
            <person name="Mardanov A.V."/>
            <person name="Beletsky A.V."/>
            <person name="Markov N.D."/>
            <person name="Fomenkov A.I."/>
            <person name="Roberts R.J."/>
            <person name="Karnachuk O.V."/>
            <person name="Novikov A."/>
            <person name="Grabovich M.Y."/>
        </authorList>
    </citation>
    <scope>NUCLEOTIDE SEQUENCE</scope>
    <source>
        <strain evidence="2">A1</strain>
    </source>
</reference>
<evidence type="ECO:0000256" key="1">
    <source>
        <dbReference type="SAM" id="Phobius"/>
    </source>
</evidence>
<gene>
    <name evidence="2" type="ORF">J9260_09130</name>
</gene>